<name>A0A4C1WZX3_EUMVA</name>
<evidence type="ECO:0000313" key="2">
    <source>
        <dbReference type="Proteomes" id="UP000299102"/>
    </source>
</evidence>
<evidence type="ECO:0000313" key="1">
    <source>
        <dbReference type="EMBL" id="GBP55639.1"/>
    </source>
</evidence>
<comment type="caution">
    <text evidence="1">The sequence shown here is derived from an EMBL/GenBank/DDBJ whole genome shotgun (WGS) entry which is preliminary data.</text>
</comment>
<protein>
    <submittedName>
        <fullName evidence="1">Uncharacterized protein</fullName>
    </submittedName>
</protein>
<reference evidence="1 2" key="1">
    <citation type="journal article" date="2019" name="Commun. Biol.">
        <title>The bagworm genome reveals a unique fibroin gene that provides high tensile strength.</title>
        <authorList>
            <person name="Kono N."/>
            <person name="Nakamura H."/>
            <person name="Ohtoshi R."/>
            <person name="Tomita M."/>
            <person name="Numata K."/>
            <person name="Arakawa K."/>
        </authorList>
    </citation>
    <scope>NUCLEOTIDE SEQUENCE [LARGE SCALE GENOMIC DNA]</scope>
</reference>
<sequence>MVRPVKYHTLTEYKREVIAFSIAFYPVSILDFAARRGVQFLANVLPRYKDCVMGPAARSPAQATTLVWITHSTRDKSLKASVPGVGATSVGARGGRVCPRPVRSRMECSLDGPIHAHT</sequence>
<keyword evidence="2" id="KW-1185">Reference proteome</keyword>
<gene>
    <name evidence="1" type="ORF">EVAR_97847_1</name>
</gene>
<accession>A0A4C1WZX3</accession>
<dbReference type="EMBL" id="BGZK01000674">
    <property type="protein sequence ID" value="GBP55639.1"/>
    <property type="molecule type" value="Genomic_DNA"/>
</dbReference>
<dbReference type="AlphaFoldDB" id="A0A4C1WZX3"/>
<organism evidence="1 2">
    <name type="scientific">Eumeta variegata</name>
    <name type="common">Bagworm moth</name>
    <name type="synonym">Eumeta japonica</name>
    <dbReference type="NCBI Taxonomy" id="151549"/>
    <lineage>
        <taxon>Eukaryota</taxon>
        <taxon>Metazoa</taxon>
        <taxon>Ecdysozoa</taxon>
        <taxon>Arthropoda</taxon>
        <taxon>Hexapoda</taxon>
        <taxon>Insecta</taxon>
        <taxon>Pterygota</taxon>
        <taxon>Neoptera</taxon>
        <taxon>Endopterygota</taxon>
        <taxon>Lepidoptera</taxon>
        <taxon>Glossata</taxon>
        <taxon>Ditrysia</taxon>
        <taxon>Tineoidea</taxon>
        <taxon>Psychidae</taxon>
        <taxon>Oiketicinae</taxon>
        <taxon>Eumeta</taxon>
    </lineage>
</organism>
<dbReference type="Proteomes" id="UP000299102">
    <property type="component" value="Unassembled WGS sequence"/>
</dbReference>
<proteinExistence type="predicted"/>